<dbReference type="PANTHER" id="PTHR30363:SF4">
    <property type="entry name" value="GLYCEROL-3-PHOSPHATE REGULON REPRESSOR"/>
    <property type="match status" value="1"/>
</dbReference>
<evidence type="ECO:0000313" key="10">
    <source>
        <dbReference type="EMBL" id="SUN14616.1"/>
    </source>
</evidence>
<organism evidence="8 12">
    <name type="scientific">Streptococcus agalactiae</name>
    <dbReference type="NCBI Taxonomy" id="1311"/>
    <lineage>
        <taxon>Bacteria</taxon>
        <taxon>Bacillati</taxon>
        <taxon>Bacillota</taxon>
        <taxon>Bacilli</taxon>
        <taxon>Lactobacillales</taxon>
        <taxon>Streptococcaceae</taxon>
        <taxon>Streptococcus</taxon>
    </lineage>
</organism>
<dbReference type="EMBL" id="UHEQ01000004">
    <property type="protein sequence ID" value="SUN14616.1"/>
    <property type="molecule type" value="Genomic_DNA"/>
</dbReference>
<dbReference type="EMBL" id="UHEW01000005">
    <property type="protein sequence ID" value="SUN27848.1"/>
    <property type="molecule type" value="Genomic_DNA"/>
</dbReference>
<dbReference type="InterPro" id="IPR036388">
    <property type="entry name" value="WH-like_DNA-bd_sf"/>
</dbReference>
<dbReference type="PRINTS" id="PR00037">
    <property type="entry name" value="HTHLACR"/>
</dbReference>
<dbReference type="Gene3D" id="1.10.10.10">
    <property type="entry name" value="Winged helix-like DNA-binding domain superfamily/Winged helix DNA-binding domain"/>
    <property type="match status" value="1"/>
</dbReference>
<dbReference type="Gene3D" id="3.40.50.1360">
    <property type="match status" value="1"/>
</dbReference>
<dbReference type="AlphaFoldDB" id="A0A0H1U4A8"/>
<keyword evidence="4" id="KW-0238">DNA-binding</keyword>
<dbReference type="EMBL" id="LBKL01000036">
    <property type="protein sequence ID" value="KLL42297.1"/>
    <property type="molecule type" value="Genomic_DNA"/>
</dbReference>
<keyword evidence="5" id="KW-0804">Transcription</keyword>
<dbReference type="Proteomes" id="UP000250200">
    <property type="component" value="Unassembled WGS sequence"/>
</dbReference>
<dbReference type="Pfam" id="PF00455">
    <property type="entry name" value="DeoRC"/>
    <property type="match status" value="1"/>
</dbReference>
<evidence type="ECO:0000256" key="6">
    <source>
        <dbReference type="ARBA" id="ARBA00024937"/>
    </source>
</evidence>
<evidence type="ECO:0000256" key="2">
    <source>
        <dbReference type="ARBA" id="ARBA00022491"/>
    </source>
</evidence>
<accession>A0A0H1U4A8</accession>
<dbReference type="SMART" id="SM00420">
    <property type="entry name" value="HTH_DEOR"/>
    <property type="match status" value="1"/>
</dbReference>
<evidence type="ECO:0000259" key="7">
    <source>
        <dbReference type="PROSITE" id="PS51000"/>
    </source>
</evidence>
<dbReference type="GO" id="GO:0016740">
    <property type="term" value="F:transferase activity"/>
    <property type="evidence" value="ECO:0007669"/>
    <property type="project" value="UniProtKB-KW"/>
</dbReference>
<gene>
    <name evidence="9" type="primary">lacR_2</name>
    <name evidence="9" type="ORF">NCTC8181_01432</name>
    <name evidence="10" type="ORF">NCTC8185_01910</name>
    <name evidence="11" type="ORF">NCTC9828_00542</name>
    <name evidence="8" type="ORF">WA04_02675</name>
</gene>
<keyword evidence="3" id="KW-0805">Transcription regulation</keyword>
<reference evidence="8 12" key="1">
    <citation type="journal article" date="2015" name="PLoS ONE">
        <title>Genomic analysis reveals the molecular basis for capsule loss in the group B streptococcus population.</title>
        <authorList>
            <consortium name="DEVANI Consortium"/>
            <person name="Rosini R."/>
            <person name="Campisi E."/>
            <person name="De Chiara M."/>
            <person name="Tettelin H."/>
            <person name="Rinaudo D."/>
            <person name="Toniolo C."/>
            <person name="Metruccio M."/>
            <person name="Guidotti S."/>
            <person name="Sorensen U.B."/>
            <person name="Kilian M."/>
            <person name="Ramirez M."/>
            <person name="Janulczyk R."/>
            <person name="Donati C."/>
            <person name="Grandi G."/>
            <person name="Margarit I."/>
        </authorList>
    </citation>
    <scope>NUCLEOTIDE SEQUENCE [LARGE SCALE GENOMIC DNA]</scope>
    <source>
        <strain evidence="8 12">DK-B-USS-215</strain>
    </source>
</reference>
<dbReference type="PROSITE" id="PS00894">
    <property type="entry name" value="HTH_DEOR_1"/>
    <property type="match status" value="1"/>
</dbReference>
<evidence type="ECO:0000313" key="14">
    <source>
        <dbReference type="Proteomes" id="UP000254076"/>
    </source>
</evidence>
<protein>
    <recommendedName>
        <fullName evidence="1">Lactose phosphotransferase system repressor</fullName>
    </recommendedName>
</protein>
<comment type="function">
    <text evidence="6">Repressor of the lactose catabolism operon. Galactose-6-phosphate is the inducer.</text>
</comment>
<sequence length="257" mass="29009">MKKKERHEKILDILKVDGFIKVKDIIDEMNVSDMTARRDLDTLADEGLLIRTHGGAQYLDNPSTNDEGHEKTHTEKKVLQTNEKKQIAQRANDIIKDGETVFIGPGTTLEHLAVELKNRNIRVITNSLPVFLILHPSTTIDLILIGGECREITGAFVGAIAINNLESLTFSKAFVSANAVYNNSIATYSDLEGEVQRVALNNAVEKILLVDSTKFESYDFYNFYQLERMDLIVTDKNVTTEMIEKYEKFSKIIIADK</sequence>
<evidence type="ECO:0000256" key="3">
    <source>
        <dbReference type="ARBA" id="ARBA00023015"/>
    </source>
</evidence>
<evidence type="ECO:0000313" key="13">
    <source>
        <dbReference type="Proteomes" id="UP000250200"/>
    </source>
</evidence>
<evidence type="ECO:0000256" key="1">
    <source>
        <dbReference type="ARBA" id="ARBA00021390"/>
    </source>
</evidence>
<dbReference type="Pfam" id="PF08220">
    <property type="entry name" value="HTH_DeoR"/>
    <property type="match status" value="1"/>
</dbReference>
<dbReference type="PROSITE" id="PS51000">
    <property type="entry name" value="HTH_DEOR_2"/>
    <property type="match status" value="1"/>
</dbReference>
<dbReference type="SUPFAM" id="SSF46785">
    <property type="entry name" value="Winged helix' DNA-binding domain"/>
    <property type="match status" value="1"/>
</dbReference>
<dbReference type="InterPro" id="IPR050313">
    <property type="entry name" value="Carb_Metab_HTH_regulators"/>
</dbReference>
<dbReference type="RefSeq" id="WP_000726049.1">
    <property type="nucleotide sequence ID" value="NZ_CAACXY010000016.1"/>
</dbReference>
<evidence type="ECO:0000313" key="12">
    <source>
        <dbReference type="Proteomes" id="UP000035346"/>
    </source>
</evidence>
<dbReference type="InterPro" id="IPR014036">
    <property type="entry name" value="DeoR-like_C"/>
</dbReference>
<comment type="caution">
    <text evidence="8">The sequence shown here is derived from an EMBL/GenBank/DDBJ whole genome shotgun (WGS) entry which is preliminary data.</text>
</comment>
<evidence type="ECO:0000313" key="11">
    <source>
        <dbReference type="EMBL" id="SUN27848.1"/>
    </source>
</evidence>
<dbReference type="GO" id="GO:0003677">
    <property type="term" value="F:DNA binding"/>
    <property type="evidence" value="ECO:0007669"/>
    <property type="project" value="UniProtKB-KW"/>
</dbReference>
<evidence type="ECO:0000256" key="4">
    <source>
        <dbReference type="ARBA" id="ARBA00023125"/>
    </source>
</evidence>
<evidence type="ECO:0000313" key="9">
    <source>
        <dbReference type="EMBL" id="SQA18384.1"/>
    </source>
</evidence>
<name>A0A0H1U4A8_STRAG</name>
<dbReference type="SMART" id="SM01134">
    <property type="entry name" value="DeoRC"/>
    <property type="match status" value="1"/>
</dbReference>
<dbReference type="Proteomes" id="UP000035346">
    <property type="component" value="Unassembled WGS sequence"/>
</dbReference>
<dbReference type="InterPro" id="IPR001034">
    <property type="entry name" value="DeoR_HTH"/>
</dbReference>
<evidence type="ECO:0000313" key="8">
    <source>
        <dbReference type="EMBL" id="KLL42297.1"/>
    </source>
</evidence>
<feature type="domain" description="HTH deoR-type" evidence="7">
    <location>
        <begin position="3"/>
        <end position="58"/>
    </location>
</feature>
<dbReference type="InterPro" id="IPR036390">
    <property type="entry name" value="WH_DNA-bd_sf"/>
</dbReference>
<dbReference type="PANTHER" id="PTHR30363">
    <property type="entry name" value="HTH-TYPE TRANSCRIPTIONAL REGULATOR SRLR-RELATED"/>
    <property type="match status" value="1"/>
</dbReference>
<dbReference type="SUPFAM" id="SSF100950">
    <property type="entry name" value="NagB/RpiA/CoA transferase-like"/>
    <property type="match status" value="1"/>
</dbReference>
<dbReference type="InterPro" id="IPR037171">
    <property type="entry name" value="NagB/RpiA_transferase-like"/>
</dbReference>
<evidence type="ECO:0000313" key="15">
    <source>
        <dbReference type="Proteomes" id="UP000255140"/>
    </source>
</evidence>
<dbReference type="GO" id="GO:0003700">
    <property type="term" value="F:DNA-binding transcription factor activity"/>
    <property type="evidence" value="ECO:0007669"/>
    <property type="project" value="InterPro"/>
</dbReference>
<keyword evidence="9" id="KW-0808">Transferase</keyword>
<keyword evidence="2" id="KW-0678">Repressor</keyword>
<dbReference type="Proteomes" id="UP000255140">
    <property type="component" value="Unassembled WGS sequence"/>
</dbReference>
<dbReference type="InterPro" id="IPR018356">
    <property type="entry name" value="Tscrpt_reg_HTH_DeoR_CS"/>
</dbReference>
<dbReference type="Proteomes" id="UP000254076">
    <property type="component" value="Unassembled WGS sequence"/>
</dbReference>
<reference evidence="13 14" key="2">
    <citation type="submission" date="2018-06" db="EMBL/GenBank/DDBJ databases">
        <authorList>
            <consortium name="Pathogen Informatics"/>
            <person name="Doyle S."/>
        </authorList>
    </citation>
    <scope>NUCLEOTIDE SEQUENCE [LARGE SCALE GENOMIC DNA]</scope>
    <source>
        <strain evidence="9 13">NCTC8181</strain>
        <strain evidence="10 14">NCTC8185</strain>
        <strain evidence="11 15">NCTC9828</strain>
    </source>
</reference>
<evidence type="ECO:0000256" key="5">
    <source>
        <dbReference type="ARBA" id="ARBA00023163"/>
    </source>
</evidence>
<proteinExistence type="predicted"/>
<dbReference type="EMBL" id="UAVB01000001">
    <property type="protein sequence ID" value="SQA18384.1"/>
    <property type="molecule type" value="Genomic_DNA"/>
</dbReference>